<feature type="chain" id="PRO_5040721971" evidence="2">
    <location>
        <begin position="21"/>
        <end position="129"/>
    </location>
</feature>
<accession>A0A9W8RZ90</accession>
<feature type="region of interest" description="Disordered" evidence="1">
    <location>
        <begin position="23"/>
        <end position="129"/>
    </location>
</feature>
<protein>
    <submittedName>
        <fullName evidence="3">Uncharacterized protein</fullName>
    </submittedName>
</protein>
<dbReference type="AlphaFoldDB" id="A0A9W8RZ90"/>
<reference evidence="3" key="1">
    <citation type="submission" date="2022-09" db="EMBL/GenBank/DDBJ databases">
        <title>Fusarium specimens isolated from Avocado Roots.</title>
        <authorList>
            <person name="Stajich J."/>
            <person name="Roper C."/>
            <person name="Heimlech-Rivalta G."/>
        </authorList>
    </citation>
    <scope>NUCLEOTIDE SEQUENCE</scope>
    <source>
        <strain evidence="3">CF00136</strain>
    </source>
</reference>
<feature type="signal peptide" evidence="2">
    <location>
        <begin position="1"/>
        <end position="20"/>
    </location>
</feature>
<evidence type="ECO:0000256" key="1">
    <source>
        <dbReference type="SAM" id="MobiDB-lite"/>
    </source>
</evidence>
<keyword evidence="2" id="KW-0732">Signal</keyword>
<dbReference type="OrthoDB" id="10596925at2759"/>
<feature type="compositionally biased region" description="Pro residues" evidence="1">
    <location>
        <begin position="53"/>
        <end position="78"/>
    </location>
</feature>
<dbReference type="EMBL" id="JAOQAZ010000016">
    <property type="protein sequence ID" value="KAJ4258165.1"/>
    <property type="molecule type" value="Genomic_DNA"/>
</dbReference>
<evidence type="ECO:0000313" key="3">
    <source>
        <dbReference type="EMBL" id="KAJ4258165.1"/>
    </source>
</evidence>
<evidence type="ECO:0000256" key="2">
    <source>
        <dbReference type="SAM" id="SignalP"/>
    </source>
</evidence>
<sequence length="129" mass="12851">MVRFSVSALAVIASVTLISATPVPQTPSVDAHPDLHLPPSPNDPDGGIQPHPAAVPAPKGPSPAPEAPAPAPEAPAPEAPTFEVPAFEPEHQDGTGTGADAPDANPFSASPGEGDKSTAETYVDALTSP</sequence>
<name>A0A9W8RZ90_9HYPO</name>
<comment type="caution">
    <text evidence="3">The sequence shown here is derived from an EMBL/GenBank/DDBJ whole genome shotgun (WGS) entry which is preliminary data.</text>
</comment>
<keyword evidence="4" id="KW-1185">Reference proteome</keyword>
<evidence type="ECO:0000313" key="4">
    <source>
        <dbReference type="Proteomes" id="UP001152049"/>
    </source>
</evidence>
<gene>
    <name evidence="3" type="ORF">NW762_008306</name>
</gene>
<dbReference type="Proteomes" id="UP001152049">
    <property type="component" value="Unassembled WGS sequence"/>
</dbReference>
<proteinExistence type="predicted"/>
<organism evidence="3 4">
    <name type="scientific">Fusarium torreyae</name>
    <dbReference type="NCBI Taxonomy" id="1237075"/>
    <lineage>
        <taxon>Eukaryota</taxon>
        <taxon>Fungi</taxon>
        <taxon>Dikarya</taxon>
        <taxon>Ascomycota</taxon>
        <taxon>Pezizomycotina</taxon>
        <taxon>Sordariomycetes</taxon>
        <taxon>Hypocreomycetidae</taxon>
        <taxon>Hypocreales</taxon>
        <taxon>Nectriaceae</taxon>
        <taxon>Fusarium</taxon>
    </lineage>
</organism>